<evidence type="ECO:0000256" key="4">
    <source>
        <dbReference type="ARBA" id="ARBA00022737"/>
    </source>
</evidence>
<dbReference type="InterPro" id="IPR003107">
    <property type="entry name" value="HAT"/>
</dbReference>
<comment type="similarity">
    <text evidence="2">Belongs to the crooked-neck family.</text>
</comment>
<evidence type="ECO:0000256" key="5">
    <source>
        <dbReference type="ARBA" id="ARBA00023187"/>
    </source>
</evidence>
<evidence type="ECO:0000256" key="2">
    <source>
        <dbReference type="ARBA" id="ARBA00008644"/>
    </source>
</evidence>
<dbReference type="GO" id="GO:0000245">
    <property type="term" value="P:spliceosomal complex assembly"/>
    <property type="evidence" value="ECO:0007669"/>
    <property type="project" value="TreeGrafter"/>
</dbReference>
<dbReference type="Pfam" id="PF23240">
    <property type="entry name" value="HAT_PRP39_N"/>
    <property type="match status" value="1"/>
</dbReference>
<protein>
    <recommendedName>
        <fullName evidence="10">Suppressor of forked domain-containing protein</fullName>
    </recommendedName>
</protein>
<dbReference type="GO" id="GO:0000974">
    <property type="term" value="C:Prp19 complex"/>
    <property type="evidence" value="ECO:0007669"/>
    <property type="project" value="TreeGrafter"/>
</dbReference>
<evidence type="ECO:0000256" key="1">
    <source>
        <dbReference type="ARBA" id="ARBA00004123"/>
    </source>
</evidence>
<dbReference type="EMBL" id="CAEKDK010000001">
    <property type="protein sequence ID" value="CAB4265832.1"/>
    <property type="molecule type" value="Genomic_DNA"/>
</dbReference>
<feature type="region of interest" description="Disordered" evidence="7">
    <location>
        <begin position="1"/>
        <end position="20"/>
    </location>
</feature>
<proteinExistence type="inferred from homology"/>
<gene>
    <name evidence="8" type="ORF">CURHAP_LOCUS8022</name>
</gene>
<reference evidence="8 9" key="1">
    <citation type="submission" date="2020-05" db="EMBL/GenBank/DDBJ databases">
        <authorList>
            <person name="Campoy J."/>
            <person name="Schneeberger K."/>
            <person name="Spophaly S."/>
        </authorList>
    </citation>
    <scope>NUCLEOTIDE SEQUENCE [LARGE SCALE GENOMIC DNA]</scope>
    <source>
        <strain evidence="8">PruArmRojPasFocal</strain>
    </source>
</reference>
<keyword evidence="3" id="KW-0507">mRNA processing</keyword>
<keyword evidence="4" id="KW-0677">Repeat</keyword>
<evidence type="ECO:0000256" key="3">
    <source>
        <dbReference type="ARBA" id="ARBA00022664"/>
    </source>
</evidence>
<dbReference type="GO" id="GO:0071011">
    <property type="term" value="C:precatalytic spliceosome"/>
    <property type="evidence" value="ECO:0007669"/>
    <property type="project" value="TreeGrafter"/>
</dbReference>
<dbReference type="PANTHER" id="PTHR11246:SF3">
    <property type="entry name" value="CROOKED NECK-LIKE PROTEIN 1"/>
    <property type="match status" value="1"/>
</dbReference>
<sequence>MSSFNQAEPTQDDLQAKLPPPAMVQNKIPATVQITAEQILHEARELQLLHNELVEGARAICERSVQCLPNQIQAWIQYAKFETSNGEVARAREVYERALEKVDLADFNEAAEQLLVAFAEFEEQGKEILRAMCIYKFALDHIPKGRGMDLYSKFVLFRKRHGVRLGIEDALERKMMPLEIKIILAAYRWKKEQVSSHDIGSGLQEERGTSLFTRF</sequence>
<feature type="compositionally biased region" description="Polar residues" evidence="7">
    <location>
        <begin position="1"/>
        <end position="13"/>
    </location>
</feature>
<name>A0A6J5TQ97_PRUAR</name>
<comment type="subcellular location">
    <subcellularLocation>
        <location evidence="1">Nucleus</location>
    </subcellularLocation>
</comment>
<evidence type="ECO:0008006" key="10">
    <source>
        <dbReference type="Google" id="ProtNLM"/>
    </source>
</evidence>
<dbReference type="GO" id="GO:0071014">
    <property type="term" value="C:post-mRNA release spliceosomal complex"/>
    <property type="evidence" value="ECO:0007669"/>
    <property type="project" value="TreeGrafter"/>
</dbReference>
<dbReference type="SMART" id="SM00386">
    <property type="entry name" value="HAT"/>
    <property type="match status" value="3"/>
</dbReference>
<dbReference type="GO" id="GO:0071007">
    <property type="term" value="C:U2-type catalytic step 2 spliceosome"/>
    <property type="evidence" value="ECO:0007669"/>
    <property type="project" value="TreeGrafter"/>
</dbReference>
<keyword evidence="6" id="KW-0539">Nucleus</keyword>
<dbReference type="InterPro" id="IPR045075">
    <property type="entry name" value="Syf1-like"/>
</dbReference>
<organism evidence="8 9">
    <name type="scientific">Prunus armeniaca</name>
    <name type="common">Apricot</name>
    <name type="synonym">Armeniaca vulgaris</name>
    <dbReference type="NCBI Taxonomy" id="36596"/>
    <lineage>
        <taxon>Eukaryota</taxon>
        <taxon>Viridiplantae</taxon>
        <taxon>Streptophyta</taxon>
        <taxon>Embryophyta</taxon>
        <taxon>Tracheophyta</taxon>
        <taxon>Spermatophyta</taxon>
        <taxon>Magnoliopsida</taxon>
        <taxon>eudicotyledons</taxon>
        <taxon>Gunneridae</taxon>
        <taxon>Pentapetalae</taxon>
        <taxon>rosids</taxon>
        <taxon>fabids</taxon>
        <taxon>Rosales</taxon>
        <taxon>Rosaceae</taxon>
        <taxon>Amygdaloideae</taxon>
        <taxon>Amygdaleae</taxon>
        <taxon>Prunus</taxon>
    </lineage>
</organism>
<dbReference type="Gene3D" id="1.25.40.10">
    <property type="entry name" value="Tetratricopeptide repeat domain"/>
    <property type="match status" value="1"/>
</dbReference>
<evidence type="ECO:0000313" key="9">
    <source>
        <dbReference type="Proteomes" id="UP000507222"/>
    </source>
</evidence>
<dbReference type="Proteomes" id="UP000507222">
    <property type="component" value="Unassembled WGS sequence"/>
</dbReference>
<evidence type="ECO:0000256" key="6">
    <source>
        <dbReference type="ARBA" id="ARBA00023242"/>
    </source>
</evidence>
<dbReference type="SUPFAM" id="SSF48452">
    <property type="entry name" value="TPR-like"/>
    <property type="match status" value="1"/>
</dbReference>
<dbReference type="AlphaFoldDB" id="A0A6J5TQ97"/>
<evidence type="ECO:0000256" key="7">
    <source>
        <dbReference type="SAM" id="MobiDB-lite"/>
    </source>
</evidence>
<accession>A0A6J5TQ97</accession>
<dbReference type="PANTHER" id="PTHR11246">
    <property type="entry name" value="PRE-MRNA SPLICING FACTOR"/>
    <property type="match status" value="1"/>
</dbReference>
<evidence type="ECO:0000313" key="8">
    <source>
        <dbReference type="EMBL" id="CAB4265832.1"/>
    </source>
</evidence>
<dbReference type="InterPro" id="IPR011990">
    <property type="entry name" value="TPR-like_helical_dom_sf"/>
</dbReference>
<keyword evidence="5" id="KW-0508">mRNA splicing</keyword>